<dbReference type="EMBL" id="MU005578">
    <property type="protein sequence ID" value="KAF2685578.1"/>
    <property type="molecule type" value="Genomic_DNA"/>
</dbReference>
<dbReference type="OrthoDB" id="192702at2759"/>
<dbReference type="AlphaFoldDB" id="A0A6G1J590"/>
<accession>A0A6G1J590</accession>
<organism evidence="1 2">
    <name type="scientific">Lentithecium fluviatile CBS 122367</name>
    <dbReference type="NCBI Taxonomy" id="1168545"/>
    <lineage>
        <taxon>Eukaryota</taxon>
        <taxon>Fungi</taxon>
        <taxon>Dikarya</taxon>
        <taxon>Ascomycota</taxon>
        <taxon>Pezizomycotina</taxon>
        <taxon>Dothideomycetes</taxon>
        <taxon>Pleosporomycetidae</taxon>
        <taxon>Pleosporales</taxon>
        <taxon>Massarineae</taxon>
        <taxon>Lentitheciaceae</taxon>
        <taxon>Lentithecium</taxon>
    </lineage>
</organism>
<proteinExistence type="predicted"/>
<dbReference type="InterPro" id="IPR021276">
    <property type="entry name" value="DUF2855"/>
</dbReference>
<dbReference type="Pfam" id="PF11017">
    <property type="entry name" value="DUF2855"/>
    <property type="match status" value="1"/>
</dbReference>
<dbReference type="Proteomes" id="UP000799291">
    <property type="component" value="Unassembled WGS sequence"/>
</dbReference>
<gene>
    <name evidence="1" type="ORF">K458DRAFT_14377</name>
</gene>
<evidence type="ECO:0000313" key="1">
    <source>
        <dbReference type="EMBL" id="KAF2685578.1"/>
    </source>
</evidence>
<sequence>MVAPPVMHVLDKVDYSKHRLVNLPPDSLPPLAPSSLRLQSKILGLTTNNLTYARHGHLLGWWDIYPQPETTPAPYNDLSIYGRIAAWGYAQIIDSTVPDVQVGTTVYGFLPISTLPEDIRIEHTGMKNQIFAIDEHRKHVWKIYNRYQICLSLAELERTESPDSLGWDSLMQGLFATGYNMNTYAFAWENKHRIHPSGNGEWSAQDANLDHSTVIILNASGKTGMAFAYTLRYNRPSQHQPTKIIGVGSPASKGVLDKSGFYDTVMLNSEDQSAKRLVDESGTSRVILFDFGAREGATDTWRATLSSGTVPFTFISVGAAVKVQHPDEARTHVAQLFERIQVNAGSLREKGIEVAGESYFDRFFAAWNEFKSKGGIPGMGLKWDEGLEAWEKGWEAFCRDEVKASTGLVYRI</sequence>
<evidence type="ECO:0000313" key="2">
    <source>
        <dbReference type="Proteomes" id="UP000799291"/>
    </source>
</evidence>
<keyword evidence="2" id="KW-1185">Reference proteome</keyword>
<name>A0A6G1J590_9PLEO</name>
<protein>
    <submittedName>
        <fullName evidence="1">Uncharacterized protein</fullName>
    </submittedName>
</protein>
<reference evidence="1" key="1">
    <citation type="journal article" date="2020" name="Stud. Mycol.">
        <title>101 Dothideomycetes genomes: a test case for predicting lifestyles and emergence of pathogens.</title>
        <authorList>
            <person name="Haridas S."/>
            <person name="Albert R."/>
            <person name="Binder M."/>
            <person name="Bloem J."/>
            <person name="Labutti K."/>
            <person name="Salamov A."/>
            <person name="Andreopoulos B."/>
            <person name="Baker S."/>
            <person name="Barry K."/>
            <person name="Bills G."/>
            <person name="Bluhm B."/>
            <person name="Cannon C."/>
            <person name="Castanera R."/>
            <person name="Culley D."/>
            <person name="Daum C."/>
            <person name="Ezra D."/>
            <person name="Gonzalez J."/>
            <person name="Henrissat B."/>
            <person name="Kuo A."/>
            <person name="Liang C."/>
            <person name="Lipzen A."/>
            <person name="Lutzoni F."/>
            <person name="Magnuson J."/>
            <person name="Mondo S."/>
            <person name="Nolan M."/>
            <person name="Ohm R."/>
            <person name="Pangilinan J."/>
            <person name="Park H.-J."/>
            <person name="Ramirez L."/>
            <person name="Alfaro M."/>
            <person name="Sun H."/>
            <person name="Tritt A."/>
            <person name="Yoshinaga Y."/>
            <person name="Zwiers L.-H."/>
            <person name="Turgeon B."/>
            <person name="Goodwin S."/>
            <person name="Spatafora J."/>
            <person name="Crous P."/>
            <person name="Grigoriev I."/>
        </authorList>
    </citation>
    <scope>NUCLEOTIDE SEQUENCE</scope>
    <source>
        <strain evidence="1">CBS 122367</strain>
    </source>
</reference>